<evidence type="ECO:0000313" key="2">
    <source>
        <dbReference type="Proteomes" id="UP000054018"/>
    </source>
</evidence>
<proteinExistence type="predicted"/>
<dbReference type="HOGENOM" id="CLU_2185000_0_0_1"/>
<dbReference type="Proteomes" id="UP000054018">
    <property type="component" value="Unassembled WGS sequence"/>
</dbReference>
<name>A0A0C9Z7P2_9AGAM</name>
<sequence length="109" mass="12072">MFPFKKCCALEEVQCLNIEIHCPITYIQDRGQYLCRCEEQVRATNAINTLLAHQISICCSVHGHFSALHIKYLYNISQLPGFTGMLTPGISTLKAIGDSVATPSVTIPM</sequence>
<reference evidence="2" key="2">
    <citation type="submission" date="2015-01" db="EMBL/GenBank/DDBJ databases">
        <title>Evolutionary Origins and Diversification of the Mycorrhizal Mutualists.</title>
        <authorList>
            <consortium name="DOE Joint Genome Institute"/>
            <consortium name="Mycorrhizal Genomics Consortium"/>
            <person name="Kohler A."/>
            <person name="Kuo A."/>
            <person name="Nagy L.G."/>
            <person name="Floudas D."/>
            <person name="Copeland A."/>
            <person name="Barry K.W."/>
            <person name="Cichocki N."/>
            <person name="Veneault-Fourrey C."/>
            <person name="LaButti K."/>
            <person name="Lindquist E.A."/>
            <person name="Lipzen A."/>
            <person name="Lundell T."/>
            <person name="Morin E."/>
            <person name="Murat C."/>
            <person name="Riley R."/>
            <person name="Ohm R."/>
            <person name="Sun H."/>
            <person name="Tunlid A."/>
            <person name="Henrissat B."/>
            <person name="Grigoriev I.V."/>
            <person name="Hibbett D.S."/>
            <person name="Martin F."/>
        </authorList>
    </citation>
    <scope>NUCLEOTIDE SEQUENCE [LARGE SCALE GENOMIC DNA]</scope>
    <source>
        <strain evidence="2">441</strain>
    </source>
</reference>
<gene>
    <name evidence="1" type="ORF">PISMIDRAFT_96731</name>
</gene>
<dbReference type="OrthoDB" id="2687299at2759"/>
<evidence type="ECO:0000313" key="1">
    <source>
        <dbReference type="EMBL" id="KIK25376.1"/>
    </source>
</evidence>
<dbReference type="EMBL" id="KN833708">
    <property type="protein sequence ID" value="KIK25376.1"/>
    <property type="molecule type" value="Genomic_DNA"/>
</dbReference>
<reference evidence="1 2" key="1">
    <citation type="submission" date="2014-04" db="EMBL/GenBank/DDBJ databases">
        <authorList>
            <consortium name="DOE Joint Genome Institute"/>
            <person name="Kuo A."/>
            <person name="Kohler A."/>
            <person name="Costa M.D."/>
            <person name="Nagy L.G."/>
            <person name="Floudas D."/>
            <person name="Copeland A."/>
            <person name="Barry K.W."/>
            <person name="Cichocki N."/>
            <person name="Veneault-Fourrey C."/>
            <person name="LaButti K."/>
            <person name="Lindquist E.A."/>
            <person name="Lipzen A."/>
            <person name="Lundell T."/>
            <person name="Morin E."/>
            <person name="Murat C."/>
            <person name="Sun H."/>
            <person name="Tunlid A."/>
            <person name="Henrissat B."/>
            <person name="Grigoriev I.V."/>
            <person name="Hibbett D.S."/>
            <person name="Martin F."/>
            <person name="Nordberg H.P."/>
            <person name="Cantor M.N."/>
            <person name="Hua S.X."/>
        </authorList>
    </citation>
    <scope>NUCLEOTIDE SEQUENCE [LARGE SCALE GENOMIC DNA]</scope>
    <source>
        <strain evidence="1 2">441</strain>
    </source>
</reference>
<accession>A0A0C9Z7P2</accession>
<protein>
    <submittedName>
        <fullName evidence="1">Uncharacterized protein</fullName>
    </submittedName>
</protein>
<dbReference type="AlphaFoldDB" id="A0A0C9Z7P2"/>
<keyword evidence="2" id="KW-1185">Reference proteome</keyword>
<organism evidence="1 2">
    <name type="scientific">Pisolithus microcarpus 441</name>
    <dbReference type="NCBI Taxonomy" id="765257"/>
    <lineage>
        <taxon>Eukaryota</taxon>
        <taxon>Fungi</taxon>
        <taxon>Dikarya</taxon>
        <taxon>Basidiomycota</taxon>
        <taxon>Agaricomycotina</taxon>
        <taxon>Agaricomycetes</taxon>
        <taxon>Agaricomycetidae</taxon>
        <taxon>Boletales</taxon>
        <taxon>Sclerodermatineae</taxon>
        <taxon>Pisolithaceae</taxon>
        <taxon>Pisolithus</taxon>
    </lineage>
</organism>